<organism evidence="2 3">
    <name type="scientific">Heterostelium pallidum (strain ATCC 26659 / Pp 5 / PN500)</name>
    <name type="common">Cellular slime mold</name>
    <name type="synonym">Polysphondylium pallidum</name>
    <dbReference type="NCBI Taxonomy" id="670386"/>
    <lineage>
        <taxon>Eukaryota</taxon>
        <taxon>Amoebozoa</taxon>
        <taxon>Evosea</taxon>
        <taxon>Eumycetozoa</taxon>
        <taxon>Dictyostelia</taxon>
        <taxon>Acytosteliales</taxon>
        <taxon>Acytosteliaceae</taxon>
        <taxon>Heterostelium</taxon>
    </lineage>
</organism>
<name>D3AXM3_HETP5</name>
<evidence type="ECO:0000313" key="2">
    <source>
        <dbReference type="EMBL" id="EFA85700.1"/>
    </source>
</evidence>
<reference evidence="2 3" key="1">
    <citation type="journal article" date="2011" name="Genome Res.">
        <title>Phylogeny-wide analysis of social amoeba genomes highlights ancient origins for complex intercellular communication.</title>
        <authorList>
            <person name="Heidel A.J."/>
            <person name="Lawal H.M."/>
            <person name="Felder M."/>
            <person name="Schilde C."/>
            <person name="Helps N.R."/>
            <person name="Tunggal B."/>
            <person name="Rivero F."/>
            <person name="John U."/>
            <person name="Schleicher M."/>
            <person name="Eichinger L."/>
            <person name="Platzer M."/>
            <person name="Noegel A.A."/>
            <person name="Schaap P."/>
            <person name="Gloeckner G."/>
        </authorList>
    </citation>
    <scope>NUCLEOTIDE SEQUENCE [LARGE SCALE GENOMIC DNA]</scope>
    <source>
        <strain evidence="3">ATCC 26659 / Pp 5 / PN500</strain>
    </source>
</reference>
<keyword evidence="3" id="KW-1185">Reference proteome</keyword>
<proteinExistence type="predicted"/>
<dbReference type="Pfam" id="PF25544">
    <property type="entry name" value="Ependymin_amoebozoa"/>
    <property type="match status" value="1"/>
</dbReference>
<evidence type="ECO:0000256" key="1">
    <source>
        <dbReference type="SAM" id="SignalP"/>
    </source>
</evidence>
<feature type="signal peptide" evidence="1">
    <location>
        <begin position="1"/>
        <end position="21"/>
    </location>
</feature>
<gene>
    <name evidence="2" type="ORF">PPL_00929</name>
</gene>
<dbReference type="EMBL" id="ADBJ01000004">
    <property type="protein sequence ID" value="EFA85700.1"/>
    <property type="molecule type" value="Genomic_DNA"/>
</dbReference>
<dbReference type="GeneID" id="31356459"/>
<keyword evidence="1" id="KW-0732">Signal</keyword>
<feature type="chain" id="PRO_5003041716" evidence="1">
    <location>
        <begin position="22"/>
        <end position="220"/>
    </location>
</feature>
<evidence type="ECO:0000313" key="3">
    <source>
        <dbReference type="Proteomes" id="UP000001396"/>
    </source>
</evidence>
<dbReference type="InterPro" id="IPR040310">
    <property type="entry name" value="DDB_G0292248"/>
</dbReference>
<dbReference type="FunCoup" id="D3AXM3">
    <property type="interactions" value="805"/>
</dbReference>
<dbReference type="RefSeq" id="XP_020437806.1">
    <property type="nucleotide sequence ID" value="XM_020571948.1"/>
</dbReference>
<sequence length="220" mass="24946">MNIKNIIIIFFLLKVVVYSQSENKCLDANGFTTSYSISSFNTIFPDGNHQVEMSFFEMGNTSLDLEGQRQRVDYLVVMPGGVSLIGSYWAFGKTNQFYELVNGECTLSQLEFTLPSSYPINDTKNIGTTKIGQFPTDIYILDEIASPVIQTILYDIKQCAMVSSIINNKDITNPGFATMNYLNFENSYTESWFDLPNECISQVNRVKSEYKSISNVHKLF</sequence>
<dbReference type="OMA" id="CAVVSIN"/>
<dbReference type="AlphaFoldDB" id="D3AXM3"/>
<comment type="caution">
    <text evidence="2">The sequence shown here is derived from an EMBL/GenBank/DDBJ whole genome shotgun (WGS) entry which is preliminary data.</text>
</comment>
<dbReference type="Proteomes" id="UP000001396">
    <property type="component" value="Unassembled WGS sequence"/>
</dbReference>
<protein>
    <submittedName>
        <fullName evidence="2">Uncharacterized protein</fullName>
    </submittedName>
</protein>
<dbReference type="InParanoid" id="D3AXM3"/>
<accession>D3AXM3</accession>
<dbReference type="PANTHER" id="PTHR31648">
    <property type="entry name" value="TRANSMEMBRANE PROTEIN-RELATED"/>
    <property type="match status" value="1"/>
</dbReference>